<protein>
    <submittedName>
        <fullName evidence="1">Uncharacterized protein</fullName>
    </submittedName>
</protein>
<dbReference type="EMBL" id="PDEV01000003">
    <property type="protein sequence ID" value="PEN15910.1"/>
    <property type="molecule type" value="Genomic_DNA"/>
</dbReference>
<dbReference type="RefSeq" id="WP_048779534.1">
    <property type="nucleotide sequence ID" value="NZ_CAURLQ010000029.1"/>
</dbReference>
<comment type="caution">
    <text evidence="1">The sequence shown here is derived from an EMBL/GenBank/DDBJ whole genome shotgun (WGS) entry which is preliminary data.</text>
</comment>
<accession>A0A2A8D4X1</accession>
<keyword evidence="2" id="KW-1185">Reference proteome</keyword>
<gene>
    <name evidence="1" type="ORF">CRM92_07375</name>
</gene>
<proteinExistence type="predicted"/>
<evidence type="ECO:0000313" key="2">
    <source>
        <dbReference type="Proteomes" id="UP000219947"/>
    </source>
</evidence>
<dbReference type="AlphaFoldDB" id="A0A2A8D4X1"/>
<organism evidence="1 2">
    <name type="scientific">Rothia dentocariosa</name>
    <dbReference type="NCBI Taxonomy" id="2047"/>
    <lineage>
        <taxon>Bacteria</taxon>
        <taxon>Bacillati</taxon>
        <taxon>Actinomycetota</taxon>
        <taxon>Actinomycetes</taxon>
        <taxon>Micrococcales</taxon>
        <taxon>Micrococcaceae</taxon>
        <taxon>Rothia</taxon>
    </lineage>
</organism>
<name>A0A2A8D4X1_9MICC</name>
<sequence length="208" mass="23786">MENGILGGLLGGLLVGAMPGIQRKGSHVSVGVRQHRPRFVLYLGWGIFLFFLIPFPIFLDIMYGFDIGMHIFVFIVGCPLGLVAIINYYMLYIRFDEHSVTWRNSLGRTYTAPYTSIDRLTYLDNNRNGWIRIIFRDQGKRKRLSFDPGQFDGTVIFGHILYKVRTGEWASSVQQLSESGFLEGRESFEALREIRFVRNLQASAPHTA</sequence>
<evidence type="ECO:0000313" key="1">
    <source>
        <dbReference type="EMBL" id="PEN15910.1"/>
    </source>
</evidence>
<accession>A0A5F0MBK7</accession>
<reference evidence="1" key="1">
    <citation type="submission" date="2017-10" db="EMBL/GenBank/DDBJ databases">
        <title>Kefir isolates.</title>
        <authorList>
            <person name="Kim Y."/>
            <person name="Blasche S."/>
        </authorList>
    </citation>
    <scope>NUCLEOTIDE SEQUENCE [LARGE SCALE GENOMIC DNA]</scope>
    <source>
        <strain evidence="1">OG2-2</strain>
    </source>
</reference>
<dbReference type="Proteomes" id="UP000219947">
    <property type="component" value="Unassembled WGS sequence"/>
</dbReference>